<dbReference type="RefSeq" id="WP_131124154.1">
    <property type="nucleotide sequence ID" value="NZ_SIXH01000163.1"/>
</dbReference>
<dbReference type="PROSITE" id="PS51085">
    <property type="entry name" value="2FE2S_FER_2"/>
    <property type="match status" value="1"/>
</dbReference>
<dbReference type="GO" id="GO:0005829">
    <property type="term" value="C:cytosol"/>
    <property type="evidence" value="ECO:0007669"/>
    <property type="project" value="TreeGrafter"/>
</dbReference>
<evidence type="ECO:0000256" key="2">
    <source>
        <dbReference type="ARBA" id="ARBA00022714"/>
    </source>
</evidence>
<keyword evidence="2" id="KW-0001">2Fe-2S</keyword>
<evidence type="ECO:0000256" key="4">
    <source>
        <dbReference type="ARBA" id="ARBA00023004"/>
    </source>
</evidence>
<keyword evidence="3" id="KW-0479">Metal-binding</keyword>
<dbReference type="PANTHER" id="PTHR23426:SF65">
    <property type="entry name" value="FERREDOXIN-2, MITOCHONDRIAL"/>
    <property type="match status" value="1"/>
</dbReference>
<evidence type="ECO:0000256" key="1">
    <source>
        <dbReference type="ARBA" id="ARBA00010914"/>
    </source>
</evidence>
<dbReference type="GO" id="GO:0009055">
    <property type="term" value="F:electron transfer activity"/>
    <property type="evidence" value="ECO:0007669"/>
    <property type="project" value="TreeGrafter"/>
</dbReference>
<dbReference type="GO" id="GO:0140647">
    <property type="term" value="P:P450-containing electron transport chain"/>
    <property type="evidence" value="ECO:0007669"/>
    <property type="project" value="InterPro"/>
</dbReference>
<dbReference type="GO" id="GO:0046872">
    <property type="term" value="F:metal ion binding"/>
    <property type="evidence" value="ECO:0007669"/>
    <property type="project" value="UniProtKB-KW"/>
</dbReference>
<evidence type="ECO:0000256" key="5">
    <source>
        <dbReference type="ARBA" id="ARBA00023014"/>
    </source>
</evidence>
<dbReference type="SUPFAM" id="SSF54292">
    <property type="entry name" value="2Fe-2S ferredoxin-like"/>
    <property type="match status" value="1"/>
</dbReference>
<dbReference type="InterPro" id="IPR012675">
    <property type="entry name" value="Beta-grasp_dom_sf"/>
</dbReference>
<dbReference type="Gene3D" id="3.10.20.30">
    <property type="match status" value="1"/>
</dbReference>
<gene>
    <name evidence="8" type="ORF">EYS09_19110</name>
</gene>
<evidence type="ECO:0000259" key="7">
    <source>
        <dbReference type="PROSITE" id="PS51085"/>
    </source>
</evidence>
<dbReference type="Pfam" id="PF00111">
    <property type="entry name" value="Fer2"/>
    <property type="match status" value="1"/>
</dbReference>
<evidence type="ECO:0000256" key="6">
    <source>
        <dbReference type="ARBA" id="ARBA00034078"/>
    </source>
</evidence>
<evidence type="ECO:0000313" key="9">
    <source>
        <dbReference type="Proteomes" id="UP000292452"/>
    </source>
</evidence>
<dbReference type="PRINTS" id="PR00355">
    <property type="entry name" value="ADRENODOXIN"/>
</dbReference>
<evidence type="ECO:0000313" key="8">
    <source>
        <dbReference type="EMBL" id="TBO58115.1"/>
    </source>
</evidence>
<dbReference type="AlphaFoldDB" id="A0A4Q9HTF4"/>
<dbReference type="GO" id="GO:0051537">
    <property type="term" value="F:2 iron, 2 sulfur cluster binding"/>
    <property type="evidence" value="ECO:0007669"/>
    <property type="project" value="UniProtKB-KW"/>
</dbReference>
<feature type="domain" description="2Fe-2S ferredoxin-type" evidence="7">
    <location>
        <begin position="2"/>
        <end position="105"/>
    </location>
</feature>
<keyword evidence="4" id="KW-0408">Iron</keyword>
<comment type="caution">
    <text evidence="8">The sequence shown here is derived from an EMBL/GenBank/DDBJ whole genome shotgun (WGS) entry which is preliminary data.</text>
</comment>
<comment type="similarity">
    <text evidence="1">Belongs to the adrenodoxin/putidaredoxin family.</text>
</comment>
<dbReference type="CDD" id="cd00207">
    <property type="entry name" value="fer2"/>
    <property type="match status" value="1"/>
</dbReference>
<organism evidence="8 9">
    <name type="scientific">Streptomyces kasugaensis</name>
    <dbReference type="NCBI Taxonomy" id="1946"/>
    <lineage>
        <taxon>Bacteria</taxon>
        <taxon>Bacillati</taxon>
        <taxon>Actinomycetota</taxon>
        <taxon>Actinomycetes</taxon>
        <taxon>Kitasatosporales</taxon>
        <taxon>Streptomycetaceae</taxon>
        <taxon>Streptomyces</taxon>
    </lineage>
</organism>
<accession>A0A4Q9HTF4</accession>
<reference evidence="8 9" key="1">
    <citation type="submission" date="2019-02" db="EMBL/GenBank/DDBJ databases">
        <title>Draft Genome Sequence of Streptomyces sp. AM-2504, identified by 16S rRNA comparative analysis as a Streptomyces Kasugaensis strain.</title>
        <authorList>
            <person name="Napolioni V."/>
            <person name="Giuliodori A.M."/>
            <person name="Spurio R."/>
            <person name="Fabbretti A."/>
        </authorList>
    </citation>
    <scope>NUCLEOTIDE SEQUENCE [LARGE SCALE GENOMIC DNA]</scope>
    <source>
        <strain evidence="8 9">AM-2504</strain>
    </source>
</reference>
<dbReference type="EMBL" id="SIXH01000163">
    <property type="protein sequence ID" value="TBO58115.1"/>
    <property type="molecule type" value="Genomic_DNA"/>
</dbReference>
<keyword evidence="5" id="KW-0411">Iron-sulfur</keyword>
<comment type="cofactor">
    <cofactor evidence="6">
        <name>[2Fe-2S] cluster</name>
        <dbReference type="ChEBI" id="CHEBI:190135"/>
    </cofactor>
</comment>
<dbReference type="Proteomes" id="UP000292452">
    <property type="component" value="Unassembled WGS sequence"/>
</dbReference>
<name>A0A4Q9HTF4_STRKA</name>
<dbReference type="InterPro" id="IPR036010">
    <property type="entry name" value="2Fe-2S_ferredoxin-like_sf"/>
</dbReference>
<protein>
    <submittedName>
        <fullName evidence="8">2Fe-2S iron-sulfur cluster binding domain-containing protein</fullName>
    </submittedName>
</protein>
<keyword evidence="9" id="KW-1185">Reference proteome</keyword>
<evidence type="ECO:0000256" key="3">
    <source>
        <dbReference type="ARBA" id="ARBA00022723"/>
    </source>
</evidence>
<proteinExistence type="inferred from homology"/>
<dbReference type="PANTHER" id="PTHR23426">
    <property type="entry name" value="FERREDOXIN/ADRENODOXIN"/>
    <property type="match status" value="1"/>
</dbReference>
<dbReference type="InterPro" id="IPR001055">
    <property type="entry name" value="Adrenodoxin-like"/>
</dbReference>
<sequence>MTKIIYRQPDGTRVTIDAAPGDSVMSAALAADVDGIVGECGGNMMCATCHVYVEDPGAGRLPAMTDDEDQMLAFTDAPRTTASRLSCQLPAGDTIDTMVVTVPGSRT</sequence>
<dbReference type="InterPro" id="IPR001041">
    <property type="entry name" value="2Fe-2S_ferredoxin-type"/>
</dbReference>